<evidence type="ECO:0000313" key="1">
    <source>
        <dbReference type="EMBL" id="GAH60664.1"/>
    </source>
</evidence>
<dbReference type="SUPFAM" id="SSF100950">
    <property type="entry name" value="NagB/RpiA/CoA transferase-like"/>
    <property type="match status" value="1"/>
</dbReference>
<accession>X1I3J6</accession>
<name>X1I3J6_9ZZZZ</name>
<protein>
    <recommendedName>
        <fullName evidence="2">Glucosamine/galactosamine-6-phosphate isomerase domain-containing protein</fullName>
    </recommendedName>
</protein>
<feature type="non-terminal residue" evidence="1">
    <location>
        <position position="114"/>
    </location>
</feature>
<organism evidence="1">
    <name type="scientific">marine sediment metagenome</name>
    <dbReference type="NCBI Taxonomy" id="412755"/>
    <lineage>
        <taxon>unclassified sequences</taxon>
        <taxon>metagenomes</taxon>
        <taxon>ecological metagenomes</taxon>
    </lineage>
</organism>
<dbReference type="Gene3D" id="3.40.50.1360">
    <property type="match status" value="1"/>
</dbReference>
<gene>
    <name evidence="1" type="ORF">S03H2_35147</name>
</gene>
<sequence>MARFKGVIRNVTLGKEDMKKLLSMPLDEIDEWSPVKVRILPKWEDVSRTLAKAMIEKIKENNAKGKPSTFIIPAGSYARPPLMYPYVVEMSVKERISWKNVWTFNMDEVLDWTN</sequence>
<proteinExistence type="predicted"/>
<dbReference type="InterPro" id="IPR037171">
    <property type="entry name" value="NagB/RpiA_transferase-like"/>
</dbReference>
<dbReference type="AlphaFoldDB" id="X1I3J6"/>
<reference evidence="1" key="1">
    <citation type="journal article" date="2014" name="Front. Microbiol.">
        <title>High frequency of phylogenetically diverse reductive dehalogenase-homologous genes in deep subseafloor sedimentary metagenomes.</title>
        <authorList>
            <person name="Kawai M."/>
            <person name="Futagami T."/>
            <person name="Toyoda A."/>
            <person name="Takaki Y."/>
            <person name="Nishi S."/>
            <person name="Hori S."/>
            <person name="Arai W."/>
            <person name="Tsubouchi T."/>
            <person name="Morono Y."/>
            <person name="Uchiyama I."/>
            <person name="Ito T."/>
            <person name="Fujiyama A."/>
            <person name="Inagaki F."/>
            <person name="Takami H."/>
        </authorList>
    </citation>
    <scope>NUCLEOTIDE SEQUENCE</scope>
    <source>
        <strain evidence="1">Expedition CK06-06</strain>
    </source>
</reference>
<evidence type="ECO:0008006" key="2">
    <source>
        <dbReference type="Google" id="ProtNLM"/>
    </source>
</evidence>
<dbReference type="EMBL" id="BARU01021486">
    <property type="protein sequence ID" value="GAH60664.1"/>
    <property type="molecule type" value="Genomic_DNA"/>
</dbReference>
<comment type="caution">
    <text evidence="1">The sequence shown here is derived from an EMBL/GenBank/DDBJ whole genome shotgun (WGS) entry which is preliminary data.</text>
</comment>